<dbReference type="PANTHER" id="PTHR34474:SF2">
    <property type="entry name" value="SIGNAL TRANSDUCTION PROTEIN TRAP"/>
    <property type="match status" value="1"/>
</dbReference>
<dbReference type="SUPFAM" id="SSF54909">
    <property type="entry name" value="Dimeric alpha+beta barrel"/>
    <property type="match status" value="1"/>
</dbReference>
<reference evidence="2 3" key="1">
    <citation type="submission" date="2019-05" db="EMBL/GenBank/DDBJ databases">
        <authorList>
            <person name="Lee S.D."/>
        </authorList>
    </citation>
    <scope>NUCLEOTIDE SEQUENCE [LARGE SCALE GENOMIC DNA]</scope>
    <source>
        <strain evidence="2 3">GH2-6</strain>
    </source>
</reference>
<name>A0A5C4JQ80_9HYPH</name>
<dbReference type="Pfam" id="PF03992">
    <property type="entry name" value="ABM"/>
    <property type="match status" value="1"/>
</dbReference>
<dbReference type="PROSITE" id="PS51725">
    <property type="entry name" value="ABM"/>
    <property type="match status" value="1"/>
</dbReference>
<dbReference type="Gene3D" id="3.30.70.100">
    <property type="match status" value="1"/>
</dbReference>
<evidence type="ECO:0000313" key="3">
    <source>
        <dbReference type="Proteomes" id="UP000307874"/>
    </source>
</evidence>
<feature type="domain" description="ABM" evidence="1">
    <location>
        <begin position="2"/>
        <end position="99"/>
    </location>
</feature>
<protein>
    <submittedName>
        <fullName evidence="2">Antibiotic biosynthesis monooxygenase</fullName>
    </submittedName>
</protein>
<reference evidence="2 3" key="2">
    <citation type="submission" date="2019-06" db="EMBL/GenBank/DDBJ databases">
        <title>Martelella lutilitoris sp. nov., isolated from a tidal mudflat.</title>
        <authorList>
            <person name="Kim Y.-J."/>
        </authorList>
    </citation>
    <scope>NUCLEOTIDE SEQUENCE [LARGE SCALE GENOMIC DNA]</scope>
    <source>
        <strain evidence="2 3">GH2-6</strain>
    </source>
</reference>
<proteinExistence type="predicted"/>
<dbReference type="InterPro" id="IPR011008">
    <property type="entry name" value="Dimeric_a/b-barrel"/>
</dbReference>
<dbReference type="InterPro" id="IPR050404">
    <property type="entry name" value="Heme-degrading_MO"/>
</dbReference>
<dbReference type="GO" id="GO:0004497">
    <property type="term" value="F:monooxygenase activity"/>
    <property type="evidence" value="ECO:0007669"/>
    <property type="project" value="UniProtKB-KW"/>
</dbReference>
<organism evidence="2 3">
    <name type="scientific">Martelella lutilitoris</name>
    <dbReference type="NCBI Taxonomy" id="2583532"/>
    <lineage>
        <taxon>Bacteria</taxon>
        <taxon>Pseudomonadati</taxon>
        <taxon>Pseudomonadota</taxon>
        <taxon>Alphaproteobacteria</taxon>
        <taxon>Hyphomicrobiales</taxon>
        <taxon>Aurantimonadaceae</taxon>
        <taxon>Martelella</taxon>
    </lineage>
</organism>
<evidence type="ECO:0000313" key="2">
    <source>
        <dbReference type="EMBL" id="TNB47488.1"/>
    </source>
</evidence>
<comment type="caution">
    <text evidence="2">The sequence shown here is derived from an EMBL/GenBank/DDBJ whole genome shotgun (WGS) entry which is preliminary data.</text>
</comment>
<keyword evidence="3" id="KW-1185">Reference proteome</keyword>
<accession>A0A5C4JQ80</accession>
<gene>
    <name evidence="2" type="ORF">FF124_11555</name>
</gene>
<evidence type="ECO:0000259" key="1">
    <source>
        <dbReference type="PROSITE" id="PS51725"/>
    </source>
</evidence>
<dbReference type="Proteomes" id="UP000307874">
    <property type="component" value="Unassembled WGS sequence"/>
</dbReference>
<sequence>MYVAMNRFKIAIGSEDQFEAMWKGRDSRLSELPGFISFHLLKGKTLEEEGYTLYASHTLWENEEAFTAWTKSEQFRDAHKNAGERKVNYLGHPEFEGFNSIEGA</sequence>
<dbReference type="RefSeq" id="WP_138748649.1">
    <property type="nucleotide sequence ID" value="NZ_VCLB01000006.1"/>
</dbReference>
<dbReference type="EMBL" id="VCLB01000006">
    <property type="protein sequence ID" value="TNB47488.1"/>
    <property type="molecule type" value="Genomic_DNA"/>
</dbReference>
<keyword evidence="2" id="KW-0560">Oxidoreductase</keyword>
<dbReference type="AlphaFoldDB" id="A0A5C4JQ80"/>
<keyword evidence="2" id="KW-0503">Monooxygenase</keyword>
<dbReference type="OrthoDB" id="9798115at2"/>
<dbReference type="PANTHER" id="PTHR34474">
    <property type="entry name" value="SIGNAL TRANSDUCTION PROTEIN TRAP"/>
    <property type="match status" value="1"/>
</dbReference>
<dbReference type="InterPro" id="IPR007138">
    <property type="entry name" value="ABM_dom"/>
</dbReference>